<evidence type="ECO:0000256" key="1">
    <source>
        <dbReference type="ARBA" id="ARBA00022475"/>
    </source>
</evidence>
<evidence type="ECO:0000256" key="2">
    <source>
        <dbReference type="ARBA" id="ARBA00022729"/>
    </source>
</evidence>
<gene>
    <name evidence="7" type="ORF">CMN54_14275</name>
</gene>
<sequence>MDLSAPIGMSFSILFPNLPIFVIHHYLQEELMKKILKICAAISVSSAILVGQVVAQSETVLKYMAWSDSELELEQPMIAAFEAANPGVKVESSAMPPKEYWPRLSALAAAGDLPDVFWMSSGFIQSWQADGQIDNIADKVSGIKETEWYGGAISVARLSGGVYSFPKNWVAPVLYYNTKMFDAAGLEYPNSNWRYNDFLKAAKALTLDTNNDGTPDQYGYWVYGRYAHIEPWIFRNGGRLLNVDRTKLEPNAAALEALQFVTDLANVHGVAPKPEMMDGIRQKDVFPMGMAAMWVDGSWNIDGVRKTAGPDFSFGISQIPMGPSVSKGNAVGYAWSDMMAVAPTSKQRDLSWKFIEHMTGPGNKVENFGGGKVPAYRPIAESEAWLERDQYPKNKEVILEIGLGQTTTSFTPSWSKWRGYAASAGGGMNGELDEVLNGRKSLQDAVDAFVEYGNSVLAGN</sequence>
<keyword evidence="3 6" id="KW-0472">Membrane</keyword>
<dbReference type="SUPFAM" id="SSF53850">
    <property type="entry name" value="Periplasmic binding protein-like II"/>
    <property type="match status" value="1"/>
</dbReference>
<evidence type="ECO:0000313" key="7">
    <source>
        <dbReference type="EMBL" id="MAH64577.1"/>
    </source>
</evidence>
<dbReference type="Gene3D" id="3.40.190.10">
    <property type="entry name" value="Periplasmic binding protein-like II"/>
    <property type="match status" value="1"/>
</dbReference>
<evidence type="ECO:0000256" key="6">
    <source>
        <dbReference type="SAM" id="Phobius"/>
    </source>
</evidence>
<keyword evidence="6" id="KW-0812">Transmembrane</keyword>
<keyword evidence="5" id="KW-0449">Lipoprotein</keyword>
<organism evidence="7 8">
    <name type="scientific">SAR324 cluster bacterium</name>
    <dbReference type="NCBI Taxonomy" id="2024889"/>
    <lineage>
        <taxon>Bacteria</taxon>
        <taxon>Deltaproteobacteria</taxon>
        <taxon>SAR324 cluster</taxon>
    </lineage>
</organism>
<dbReference type="Proteomes" id="UP000226525">
    <property type="component" value="Unassembled WGS sequence"/>
</dbReference>
<evidence type="ECO:0000256" key="4">
    <source>
        <dbReference type="ARBA" id="ARBA00023139"/>
    </source>
</evidence>
<dbReference type="InterPro" id="IPR050490">
    <property type="entry name" value="Bact_solute-bd_prot1"/>
</dbReference>
<name>A0A2D6YN12_9DELT</name>
<dbReference type="PANTHER" id="PTHR43649:SF33">
    <property type="entry name" value="POLYGALACTURONAN_RHAMNOGALACTURONAN-BINDING PROTEIN YTCQ"/>
    <property type="match status" value="1"/>
</dbReference>
<dbReference type="CDD" id="cd13585">
    <property type="entry name" value="PBP2_TMBP_like"/>
    <property type="match status" value="1"/>
</dbReference>
<evidence type="ECO:0000313" key="8">
    <source>
        <dbReference type="Proteomes" id="UP000226525"/>
    </source>
</evidence>
<comment type="caution">
    <text evidence="7">The sequence shown here is derived from an EMBL/GenBank/DDBJ whole genome shotgun (WGS) entry which is preliminary data.</text>
</comment>
<keyword evidence="4" id="KW-0564">Palmitate</keyword>
<dbReference type="PANTHER" id="PTHR43649">
    <property type="entry name" value="ARABINOSE-BINDING PROTEIN-RELATED"/>
    <property type="match status" value="1"/>
</dbReference>
<proteinExistence type="predicted"/>
<feature type="transmembrane region" description="Helical" evidence="6">
    <location>
        <begin position="6"/>
        <end position="23"/>
    </location>
</feature>
<evidence type="ECO:0000256" key="5">
    <source>
        <dbReference type="ARBA" id="ARBA00023288"/>
    </source>
</evidence>
<evidence type="ECO:0000256" key="3">
    <source>
        <dbReference type="ARBA" id="ARBA00023136"/>
    </source>
</evidence>
<dbReference type="AlphaFoldDB" id="A0A2D6YN12"/>
<dbReference type="Pfam" id="PF01547">
    <property type="entry name" value="SBP_bac_1"/>
    <property type="match status" value="1"/>
</dbReference>
<reference evidence="8" key="1">
    <citation type="submission" date="2017-09" db="EMBL/GenBank/DDBJ databases">
        <title>The Reconstruction of 2,631 Draft Metagenome-Assembled Genomes from the Global Oceans.</title>
        <authorList>
            <person name="Tully B.J."/>
            <person name="Graham E.D."/>
            <person name="Heidelberg J.F."/>
        </authorList>
    </citation>
    <scope>NUCLEOTIDE SEQUENCE [LARGE SCALE GENOMIC DNA]</scope>
</reference>
<keyword evidence="6" id="KW-1133">Transmembrane helix</keyword>
<keyword evidence="1" id="KW-1003">Cell membrane</keyword>
<dbReference type="EMBL" id="NZEX01000172">
    <property type="protein sequence ID" value="MAH64577.1"/>
    <property type="molecule type" value="Genomic_DNA"/>
</dbReference>
<accession>A0A2D6YN12</accession>
<feature type="transmembrane region" description="Helical" evidence="6">
    <location>
        <begin position="35"/>
        <end position="55"/>
    </location>
</feature>
<dbReference type="InterPro" id="IPR006059">
    <property type="entry name" value="SBP"/>
</dbReference>
<protein>
    <submittedName>
        <fullName evidence="7">Sugar ABC transporter substrate-binding protein</fullName>
    </submittedName>
</protein>
<keyword evidence="2" id="KW-0732">Signal</keyword>